<evidence type="ECO:0000313" key="4">
    <source>
        <dbReference type="Proteomes" id="UP001221142"/>
    </source>
</evidence>
<sequence>MKFTATFVALTLVAIGVQAHELPSRYASQRRGNQFVTGPCTVDSDCQQGCCAFNTGKCAGPAVAQTRDGGCGFGSPAPNCDVAHALGLSDCAPGATSSNSGSPAVQSAALFVSQLDNIPFTPSSASSNNAGSGSAAAPPPPAAPAVAQSSKKTVFEVCAADSECQQGCCGFLNGKCAGPAVSQTNGNGGCGHGSAKPNCDVATLLGFQSQCVGGFANNNLQDATILAAARFTAQLDGLSFSG</sequence>
<dbReference type="Proteomes" id="UP001221142">
    <property type="component" value="Unassembled WGS sequence"/>
</dbReference>
<protein>
    <recommendedName>
        <fullName evidence="5">Biotrophy-associated secreted protein 2</fullName>
    </recommendedName>
</protein>
<name>A0AAD7C5M1_9AGAR</name>
<reference evidence="3" key="1">
    <citation type="submission" date="2023-03" db="EMBL/GenBank/DDBJ databases">
        <title>Massive genome expansion in bonnet fungi (Mycena s.s.) driven by repeated elements and novel gene families across ecological guilds.</title>
        <authorList>
            <consortium name="Lawrence Berkeley National Laboratory"/>
            <person name="Harder C.B."/>
            <person name="Miyauchi S."/>
            <person name="Viragh M."/>
            <person name="Kuo A."/>
            <person name="Thoen E."/>
            <person name="Andreopoulos B."/>
            <person name="Lu D."/>
            <person name="Skrede I."/>
            <person name="Drula E."/>
            <person name="Henrissat B."/>
            <person name="Morin E."/>
            <person name="Kohler A."/>
            <person name="Barry K."/>
            <person name="LaButti K."/>
            <person name="Morin E."/>
            <person name="Salamov A."/>
            <person name="Lipzen A."/>
            <person name="Mereny Z."/>
            <person name="Hegedus B."/>
            <person name="Baldrian P."/>
            <person name="Stursova M."/>
            <person name="Weitz H."/>
            <person name="Taylor A."/>
            <person name="Grigoriev I.V."/>
            <person name="Nagy L.G."/>
            <person name="Martin F."/>
            <person name="Kauserud H."/>
        </authorList>
    </citation>
    <scope>NUCLEOTIDE SEQUENCE</scope>
    <source>
        <strain evidence="3">9284</strain>
    </source>
</reference>
<evidence type="ECO:0000256" key="2">
    <source>
        <dbReference type="SAM" id="SignalP"/>
    </source>
</evidence>
<proteinExistence type="predicted"/>
<evidence type="ECO:0008006" key="5">
    <source>
        <dbReference type="Google" id="ProtNLM"/>
    </source>
</evidence>
<evidence type="ECO:0000313" key="3">
    <source>
        <dbReference type="EMBL" id="KAJ7639309.1"/>
    </source>
</evidence>
<dbReference type="AlphaFoldDB" id="A0AAD7C5M1"/>
<feature type="region of interest" description="Disordered" evidence="1">
    <location>
        <begin position="122"/>
        <end position="145"/>
    </location>
</feature>
<feature type="compositionally biased region" description="Low complexity" evidence="1">
    <location>
        <begin position="122"/>
        <end position="136"/>
    </location>
</feature>
<feature type="chain" id="PRO_5042291667" description="Biotrophy-associated secreted protein 2" evidence="2">
    <location>
        <begin position="20"/>
        <end position="242"/>
    </location>
</feature>
<dbReference type="EMBL" id="JARKIF010000005">
    <property type="protein sequence ID" value="KAJ7639309.1"/>
    <property type="molecule type" value="Genomic_DNA"/>
</dbReference>
<feature type="signal peptide" evidence="2">
    <location>
        <begin position="1"/>
        <end position="19"/>
    </location>
</feature>
<accession>A0AAD7C5M1</accession>
<keyword evidence="2" id="KW-0732">Signal</keyword>
<gene>
    <name evidence="3" type="ORF">FB45DRAFT_740837</name>
</gene>
<comment type="caution">
    <text evidence="3">The sequence shown here is derived from an EMBL/GenBank/DDBJ whole genome shotgun (WGS) entry which is preliminary data.</text>
</comment>
<evidence type="ECO:0000256" key="1">
    <source>
        <dbReference type="SAM" id="MobiDB-lite"/>
    </source>
</evidence>
<keyword evidence="4" id="KW-1185">Reference proteome</keyword>
<organism evidence="3 4">
    <name type="scientific">Roridomyces roridus</name>
    <dbReference type="NCBI Taxonomy" id="1738132"/>
    <lineage>
        <taxon>Eukaryota</taxon>
        <taxon>Fungi</taxon>
        <taxon>Dikarya</taxon>
        <taxon>Basidiomycota</taxon>
        <taxon>Agaricomycotina</taxon>
        <taxon>Agaricomycetes</taxon>
        <taxon>Agaricomycetidae</taxon>
        <taxon>Agaricales</taxon>
        <taxon>Marasmiineae</taxon>
        <taxon>Mycenaceae</taxon>
        <taxon>Roridomyces</taxon>
    </lineage>
</organism>